<dbReference type="InterPro" id="IPR011078">
    <property type="entry name" value="PyrdxlP_homeostasis"/>
</dbReference>
<evidence type="ECO:0000256" key="3">
    <source>
        <dbReference type="PIRSR" id="PIRSR004848-1"/>
    </source>
</evidence>
<feature type="modified residue" description="N6-(pyridoxal phosphate)lysine" evidence="2 3">
    <location>
        <position position="40"/>
    </location>
</feature>
<dbReference type="RefSeq" id="WP_041977617.1">
    <property type="nucleotide sequence ID" value="NZ_CBXV010000008.1"/>
</dbReference>
<dbReference type="PANTHER" id="PTHR10146:SF14">
    <property type="entry name" value="PYRIDOXAL PHOSPHATE HOMEOSTASIS PROTEIN"/>
    <property type="match status" value="1"/>
</dbReference>
<comment type="cofactor">
    <cofactor evidence="3">
        <name>pyridoxal 5'-phosphate</name>
        <dbReference type="ChEBI" id="CHEBI:597326"/>
    </cofactor>
</comment>
<evidence type="ECO:0000256" key="1">
    <source>
        <dbReference type="ARBA" id="ARBA00022898"/>
    </source>
</evidence>
<dbReference type="HAMAP" id="MF_02087">
    <property type="entry name" value="PLP_homeostasis"/>
    <property type="match status" value="1"/>
</dbReference>
<dbReference type="STRING" id="454194.PYK22_02418"/>
<dbReference type="GO" id="GO:0030170">
    <property type="term" value="F:pyridoxal phosphate binding"/>
    <property type="evidence" value="ECO:0007669"/>
    <property type="project" value="UniProtKB-UniRule"/>
</dbReference>
<dbReference type="Pfam" id="PF01168">
    <property type="entry name" value="Ala_racemase_N"/>
    <property type="match status" value="1"/>
</dbReference>
<evidence type="ECO:0000259" key="5">
    <source>
        <dbReference type="Pfam" id="PF01168"/>
    </source>
</evidence>
<dbReference type="PANTHER" id="PTHR10146">
    <property type="entry name" value="PROLINE SYNTHETASE CO-TRANSCRIBED BACTERIAL HOMOLOG PROTEIN"/>
    <property type="match status" value="1"/>
</dbReference>
<proteinExistence type="inferred from homology"/>
<feature type="domain" description="Alanine racemase N-terminal" evidence="5">
    <location>
        <begin position="14"/>
        <end position="234"/>
    </location>
</feature>
<dbReference type="SUPFAM" id="SSF51419">
    <property type="entry name" value="PLP-binding barrel"/>
    <property type="match status" value="1"/>
</dbReference>
<reference evidence="6 7" key="1">
    <citation type="submission" date="2013-12" db="EMBL/GenBank/DDBJ databases">
        <authorList>
            <person name="Stott M."/>
        </authorList>
    </citation>
    <scope>NUCLEOTIDE SEQUENCE [LARGE SCALE GENOMIC DNA]</scope>
    <source>
        <strain evidence="6 7">K22</strain>
    </source>
</reference>
<dbReference type="Gene3D" id="3.20.20.10">
    <property type="entry name" value="Alanine racemase"/>
    <property type="match status" value="1"/>
</dbReference>
<protein>
    <recommendedName>
        <fullName evidence="2">Pyridoxal phosphate homeostasis protein</fullName>
        <shortName evidence="2">PLP homeostasis protein</shortName>
    </recommendedName>
</protein>
<name>A0A0B6X1E5_9BACT</name>
<organism evidence="6 7">
    <name type="scientific">Pyrinomonas methylaliphatogenes</name>
    <dbReference type="NCBI Taxonomy" id="454194"/>
    <lineage>
        <taxon>Bacteria</taxon>
        <taxon>Pseudomonadati</taxon>
        <taxon>Acidobacteriota</taxon>
        <taxon>Blastocatellia</taxon>
        <taxon>Blastocatellales</taxon>
        <taxon>Pyrinomonadaceae</taxon>
        <taxon>Pyrinomonas</taxon>
    </lineage>
</organism>
<gene>
    <name evidence="6" type="ORF">PYK22_02418</name>
</gene>
<dbReference type="EMBL" id="CBXV010000008">
    <property type="protein sequence ID" value="CDM66389.1"/>
    <property type="molecule type" value="Genomic_DNA"/>
</dbReference>
<dbReference type="InterPro" id="IPR001608">
    <property type="entry name" value="Ala_racemase_N"/>
</dbReference>
<evidence type="ECO:0000256" key="4">
    <source>
        <dbReference type="RuleBase" id="RU004514"/>
    </source>
</evidence>
<dbReference type="FunFam" id="3.20.20.10:FF:000018">
    <property type="entry name" value="Pyridoxal phosphate homeostasis protein"/>
    <property type="match status" value="1"/>
</dbReference>
<dbReference type="PIRSF" id="PIRSF004848">
    <property type="entry name" value="YBL036c_PLPDEIII"/>
    <property type="match status" value="1"/>
</dbReference>
<accession>A0A0B6X1E5</accession>
<dbReference type="NCBIfam" id="TIGR00044">
    <property type="entry name" value="YggS family pyridoxal phosphate-dependent enzyme"/>
    <property type="match status" value="1"/>
</dbReference>
<comment type="function">
    <text evidence="2">Pyridoxal 5'-phosphate (PLP)-binding protein, which is involved in PLP homeostasis.</text>
</comment>
<evidence type="ECO:0000256" key="2">
    <source>
        <dbReference type="HAMAP-Rule" id="MF_02087"/>
    </source>
</evidence>
<evidence type="ECO:0000313" key="6">
    <source>
        <dbReference type="EMBL" id="CDM66389.1"/>
    </source>
</evidence>
<comment type="similarity">
    <text evidence="2 4">Belongs to the pyridoxal phosphate-binding protein YggS/PROSC family.</text>
</comment>
<dbReference type="InterPro" id="IPR029066">
    <property type="entry name" value="PLP-binding_barrel"/>
</dbReference>
<keyword evidence="1 2" id="KW-0663">Pyridoxal phosphate</keyword>
<dbReference type="OrthoDB" id="9804072at2"/>
<reference evidence="6 7" key="2">
    <citation type="submission" date="2015-01" db="EMBL/GenBank/DDBJ databases">
        <title>Complete genome sequence of Pyrinomonas methylaliphatogenes type strain K22T.</title>
        <authorList>
            <person name="Lee K.C.Y."/>
            <person name="Power J.F."/>
            <person name="Dunfield P.F."/>
            <person name="Morgan X.C."/>
            <person name="Huttenhower C."/>
            <person name="Stott M.B."/>
        </authorList>
    </citation>
    <scope>NUCLEOTIDE SEQUENCE [LARGE SCALE GENOMIC DNA]</scope>
    <source>
        <strain evidence="6 7">K22</strain>
    </source>
</reference>
<evidence type="ECO:0000313" key="7">
    <source>
        <dbReference type="Proteomes" id="UP000031518"/>
    </source>
</evidence>
<dbReference type="CDD" id="cd00635">
    <property type="entry name" value="PLPDE_III_YBL036c_like"/>
    <property type="match status" value="1"/>
</dbReference>
<keyword evidence="7" id="KW-1185">Reference proteome</keyword>
<sequence>METRLDEIGARLERVKERIVACAKRVGRDPAEITLIAVSKTFPIEVLRQAVRAGVRDLGENRVQEAEAKIREIGHGDVRWHLIGHLQANKARRAVRLFDLIHSLDSIELAKRLERICVEEGRAELPVLVQLNLAGEETKSGASEAELPAIVQALSRCERLRLIGLMTLPPFFAAAERARPYFRRLRELRDRLLAEGAFGHGRGELSMGMSHDFEVAIEEGATMVRLGTAIFGARQTSNEPVE</sequence>
<dbReference type="Proteomes" id="UP000031518">
    <property type="component" value="Unassembled WGS sequence"/>
</dbReference>
<dbReference type="AlphaFoldDB" id="A0A0B6X1E5"/>